<feature type="compositionally biased region" description="Low complexity" evidence="1">
    <location>
        <begin position="218"/>
        <end position="230"/>
    </location>
</feature>
<reference evidence="2" key="1">
    <citation type="submission" date="2024-05" db="EMBL/GenBank/DDBJ databases">
        <title>Isolation and characterization of Sporomusa carbonis sp. nov., a carboxydotrophic hydrogenogen in the genus of Sporomusa isolated from a charcoal burning pile.</title>
        <authorList>
            <person name="Boeer T."/>
            <person name="Rosenbaum F."/>
            <person name="Eysell L."/>
            <person name="Mueller V."/>
            <person name="Daniel R."/>
            <person name="Poehlein A."/>
        </authorList>
    </citation>
    <scope>NUCLEOTIDE SEQUENCE [LARGE SCALE GENOMIC DNA]</scope>
    <source>
        <strain evidence="2">DSM 3132</strain>
    </source>
</reference>
<feature type="compositionally biased region" description="Polar residues" evidence="1">
    <location>
        <begin position="1"/>
        <end position="14"/>
    </location>
</feature>
<evidence type="ECO:0008006" key="4">
    <source>
        <dbReference type="Google" id="ProtNLM"/>
    </source>
</evidence>
<feature type="region of interest" description="Disordered" evidence="1">
    <location>
        <begin position="186"/>
        <end position="231"/>
    </location>
</feature>
<protein>
    <recommendedName>
        <fullName evidence="4">Flagellar hook-length control protein FliK</fullName>
    </recommendedName>
</protein>
<sequence>MNVNTVNDAGSVQPASGVKAEAAPVNQQTDAAQVQPGAANKAADSSQAVAVDLENTITAKLADLGRAITGQTELLKNLPREIRELVEQLLNQNQSAAKTLPEGLVALLKSPKITNEKLGILVELIEQAAGISSETQPPSSATAKQQLLLELAEAWQGTNSGDLQQAAKVLRELATVVQSNKQLPQQQEAVGNVANPTAADGREQAPLKAVTQSGERLQQPPEQPAAARQPGILQNEQAKAVLPNRFTDGAGVSRQPATLPAQGSTPNNLPGIPVKTAVPASETLRSQDLPQILKTVGAQPELIKNLPPEIRKFILDILQQETPPAQTEQAASNQTPPAKMVAQTAQTLQAGQTSQPLQSTAAQQSQQAPTTQQVPQSRQVPPTQQVTQNQQTSQSQQASAAIAQSPEPGAGIFTVPSQSQTPQAGQLAQSLPPALTELLAALNKSKQKPSEKLELLAGTLEQTAELLMPGEPAAGQAATFRQQVARMAGVWQEKNPEDLKAASKLVQQLAEAIAKPSGVTAERQEGQKVLTLAVPLYFGEGQNVYPAYIHVYQQEEQNKKNPDRKVSETWLRVCLETENMGTVDASFRLYNENSLDVKVRFNDEQAANGFASSLDEVKSQLAKLPFTLGEFLVK</sequence>
<evidence type="ECO:0000256" key="1">
    <source>
        <dbReference type="SAM" id="MobiDB-lite"/>
    </source>
</evidence>
<feature type="compositionally biased region" description="Low complexity" evidence="1">
    <location>
        <begin position="342"/>
        <end position="406"/>
    </location>
</feature>
<feature type="compositionally biased region" description="Polar residues" evidence="1">
    <location>
        <begin position="415"/>
        <end position="429"/>
    </location>
</feature>
<gene>
    <name evidence="2" type="ORF">SPACI_043720</name>
</gene>
<name>A0ABZ3J885_SPOA4</name>
<feature type="region of interest" description="Disordered" evidence="1">
    <location>
        <begin position="1"/>
        <end position="28"/>
    </location>
</feature>
<keyword evidence="3" id="KW-1185">Reference proteome</keyword>
<dbReference type="RefSeq" id="WP_093794710.1">
    <property type="nucleotide sequence ID" value="NZ_CP155571.1"/>
</dbReference>
<feature type="region of interest" description="Disordered" evidence="1">
    <location>
        <begin position="247"/>
        <end position="272"/>
    </location>
</feature>
<evidence type="ECO:0000313" key="2">
    <source>
        <dbReference type="EMBL" id="XFO74263.1"/>
    </source>
</evidence>
<proteinExistence type="predicted"/>
<feature type="compositionally biased region" description="Polar residues" evidence="1">
    <location>
        <begin position="323"/>
        <end position="336"/>
    </location>
</feature>
<accession>A0ABZ3J885</accession>
<evidence type="ECO:0000313" key="3">
    <source>
        <dbReference type="Proteomes" id="UP000216052"/>
    </source>
</evidence>
<feature type="region of interest" description="Disordered" evidence="1">
    <location>
        <begin position="323"/>
        <end position="429"/>
    </location>
</feature>
<organism evidence="2 3">
    <name type="scientific">Sporomusa acidovorans (strain ATCC 49682 / DSM 3132 / Mol)</name>
    <dbReference type="NCBI Taxonomy" id="1123286"/>
    <lineage>
        <taxon>Bacteria</taxon>
        <taxon>Bacillati</taxon>
        <taxon>Bacillota</taxon>
        <taxon>Negativicutes</taxon>
        <taxon>Selenomonadales</taxon>
        <taxon>Sporomusaceae</taxon>
        <taxon>Sporomusa</taxon>
    </lineage>
</organism>
<dbReference type="EMBL" id="CP155571">
    <property type="protein sequence ID" value="XFO74263.1"/>
    <property type="molecule type" value="Genomic_DNA"/>
</dbReference>
<dbReference type="Proteomes" id="UP000216052">
    <property type="component" value="Chromosome"/>
</dbReference>